<dbReference type="AlphaFoldDB" id="A0A2N1M3W8"/>
<protein>
    <submittedName>
        <fullName evidence="2">Uncharacterized protein</fullName>
    </submittedName>
</protein>
<evidence type="ECO:0000313" key="2">
    <source>
        <dbReference type="EMBL" id="PKK56270.1"/>
    </source>
</evidence>
<organism evidence="2 3">
    <name type="scientific">Rhizophagus irregularis</name>
    <dbReference type="NCBI Taxonomy" id="588596"/>
    <lineage>
        <taxon>Eukaryota</taxon>
        <taxon>Fungi</taxon>
        <taxon>Fungi incertae sedis</taxon>
        <taxon>Mucoromycota</taxon>
        <taxon>Glomeromycotina</taxon>
        <taxon>Glomeromycetes</taxon>
        <taxon>Glomerales</taxon>
        <taxon>Glomeraceae</taxon>
        <taxon>Rhizophagus</taxon>
    </lineage>
</organism>
<evidence type="ECO:0000256" key="1">
    <source>
        <dbReference type="SAM" id="Phobius"/>
    </source>
</evidence>
<keyword evidence="1" id="KW-0812">Transmembrane</keyword>
<keyword evidence="1" id="KW-0472">Membrane</keyword>
<evidence type="ECO:0000313" key="3">
    <source>
        <dbReference type="Proteomes" id="UP000233469"/>
    </source>
</evidence>
<reference evidence="2 3" key="1">
    <citation type="submission" date="2016-04" db="EMBL/GenBank/DDBJ databases">
        <title>Genome analyses suggest a sexual origin of heterokaryosis in a supposedly ancient asexual fungus.</title>
        <authorList>
            <person name="Ropars J."/>
            <person name="Sedzielewska K."/>
            <person name="Noel J."/>
            <person name="Charron P."/>
            <person name="Farinelli L."/>
            <person name="Marton T."/>
            <person name="Kruger M."/>
            <person name="Pelin A."/>
            <person name="Brachmann A."/>
            <person name="Corradi N."/>
        </authorList>
    </citation>
    <scope>NUCLEOTIDE SEQUENCE [LARGE SCALE GENOMIC DNA]</scope>
    <source>
        <strain evidence="2 3">C2</strain>
    </source>
</reference>
<comment type="caution">
    <text evidence="2">The sequence shown here is derived from an EMBL/GenBank/DDBJ whole genome shotgun (WGS) entry which is preliminary data.</text>
</comment>
<keyword evidence="1" id="KW-1133">Transmembrane helix</keyword>
<dbReference type="Proteomes" id="UP000233469">
    <property type="component" value="Unassembled WGS sequence"/>
</dbReference>
<dbReference type="EMBL" id="LLXL01005917">
    <property type="protein sequence ID" value="PKK56270.1"/>
    <property type="molecule type" value="Genomic_DNA"/>
</dbReference>
<feature type="transmembrane region" description="Helical" evidence="1">
    <location>
        <begin position="6"/>
        <end position="25"/>
    </location>
</feature>
<gene>
    <name evidence="2" type="ORF">RhiirC2_800398</name>
</gene>
<sequence>MGFGMGLGLGFGIGMGMGFGIWDGMGWDGMGLPSHLNGRQDLSSYTDKCIELCSYKEFSF</sequence>
<proteinExistence type="predicted"/>
<name>A0A2N1M3W8_9GLOM</name>
<reference evidence="2 3" key="2">
    <citation type="submission" date="2017-10" db="EMBL/GenBank/DDBJ databases">
        <title>Extensive intraspecific genome diversity in a model arbuscular mycorrhizal fungus.</title>
        <authorList>
            <person name="Chen E.C.H."/>
            <person name="Morin E."/>
            <person name="Baudet D."/>
            <person name="Noel J."/>
            <person name="Ndikumana S."/>
            <person name="Charron P."/>
            <person name="St-Onge C."/>
            <person name="Giorgi J."/>
            <person name="Grigoriev I.V."/>
            <person name="Roux C."/>
            <person name="Martin F.M."/>
            <person name="Corradi N."/>
        </authorList>
    </citation>
    <scope>NUCLEOTIDE SEQUENCE [LARGE SCALE GENOMIC DNA]</scope>
    <source>
        <strain evidence="2 3">C2</strain>
    </source>
</reference>
<accession>A0A2N1M3W8</accession>